<dbReference type="Proteomes" id="UP000179734">
    <property type="component" value="Unassembled WGS sequence"/>
</dbReference>
<sequence>MYLTSRRTRPARTFWWDRARPLDADLSPLRAVLFDAEALGELDRDGDRVPRSGLDDLVMSLFVAGVWVAVISTDSRDVAQPQARHLLGEGLAETIVSADDLTQPASNAELYRLALWELGIGAESALAVAGSARGLRTAAAADLATVVVTGPGSADTAFPGAVQVRDGYDGLLVDGCRELCRRWGVARLSCRAAS</sequence>
<comment type="caution">
    <text evidence="1">The sequence shown here is derived from an EMBL/GenBank/DDBJ whole genome shotgun (WGS) entry which is preliminary data.</text>
</comment>
<dbReference type="PANTHER" id="PTHR42896:SF2">
    <property type="entry name" value="CBBY-LIKE PROTEIN"/>
    <property type="match status" value="1"/>
</dbReference>
<dbReference type="EMBL" id="MLQM01000152">
    <property type="protein sequence ID" value="OHU98136.1"/>
    <property type="molecule type" value="Genomic_DNA"/>
</dbReference>
<reference evidence="1 2" key="1">
    <citation type="submission" date="2016-10" db="EMBL/GenBank/DDBJ databases">
        <title>Genome sequence of Mycobacterium talmonii.</title>
        <authorList>
            <person name="Greninger A.L."/>
            <person name="Elliott B."/>
            <person name="Vasireddy S."/>
            <person name="Vasireddy R."/>
        </authorList>
    </citation>
    <scope>NUCLEOTIDE SEQUENCE [LARGE SCALE GENOMIC DNA]</scope>
    <source>
        <strain evidence="2">NE-TNMC-100812</strain>
    </source>
</reference>
<dbReference type="PANTHER" id="PTHR42896">
    <property type="entry name" value="XYLULOSE-1,5-BISPHOSPHATE (XUBP) PHOSPHATASE"/>
    <property type="match status" value="1"/>
</dbReference>
<dbReference type="InterPro" id="IPR036412">
    <property type="entry name" value="HAD-like_sf"/>
</dbReference>
<evidence type="ECO:0000313" key="1">
    <source>
        <dbReference type="EMBL" id="OHU98136.1"/>
    </source>
</evidence>
<dbReference type="SUPFAM" id="SSF56784">
    <property type="entry name" value="HAD-like"/>
    <property type="match status" value="1"/>
</dbReference>
<proteinExistence type="predicted"/>
<evidence type="ECO:0000313" key="2">
    <source>
        <dbReference type="Proteomes" id="UP000179734"/>
    </source>
</evidence>
<protein>
    <recommendedName>
        <fullName evidence="3">Haloacid dehalogenase</fullName>
    </recommendedName>
</protein>
<keyword evidence="2" id="KW-1185">Reference proteome</keyword>
<organism evidence="1 2">
    <name type="scientific">Mycobacterium talmoniae</name>
    <dbReference type="NCBI Taxonomy" id="1858794"/>
    <lineage>
        <taxon>Bacteria</taxon>
        <taxon>Bacillati</taxon>
        <taxon>Actinomycetota</taxon>
        <taxon>Actinomycetes</taxon>
        <taxon>Mycobacteriales</taxon>
        <taxon>Mycobacteriaceae</taxon>
        <taxon>Mycobacterium</taxon>
    </lineage>
</organism>
<name>A0A1S1N9K4_9MYCO</name>
<evidence type="ECO:0008006" key="3">
    <source>
        <dbReference type="Google" id="ProtNLM"/>
    </source>
</evidence>
<dbReference type="Gene3D" id="3.40.50.1000">
    <property type="entry name" value="HAD superfamily/HAD-like"/>
    <property type="match status" value="1"/>
</dbReference>
<dbReference type="GO" id="GO:0016787">
    <property type="term" value="F:hydrolase activity"/>
    <property type="evidence" value="ECO:0007669"/>
    <property type="project" value="InterPro"/>
</dbReference>
<dbReference type="Gene3D" id="1.10.150.240">
    <property type="entry name" value="Putative phosphatase, domain 2"/>
    <property type="match status" value="1"/>
</dbReference>
<dbReference type="AlphaFoldDB" id="A0A1S1N9K4"/>
<dbReference type="InterPro" id="IPR023214">
    <property type="entry name" value="HAD_sf"/>
</dbReference>
<dbReference type="Pfam" id="PF00702">
    <property type="entry name" value="Hydrolase"/>
    <property type="match status" value="1"/>
</dbReference>
<dbReference type="InterPro" id="IPR023198">
    <property type="entry name" value="PGP-like_dom2"/>
</dbReference>
<dbReference type="CDD" id="cd07505">
    <property type="entry name" value="HAD_BPGM-like"/>
    <property type="match status" value="1"/>
</dbReference>
<dbReference type="RefSeq" id="WP_071028933.1">
    <property type="nucleotide sequence ID" value="NZ_MLQM01000152.1"/>
</dbReference>
<accession>A0A1S1N9K4</accession>
<dbReference type="InterPro" id="IPR044999">
    <property type="entry name" value="CbbY-like"/>
</dbReference>
<gene>
    <name evidence="1" type="ORF">BKN37_21205</name>
</gene>